<evidence type="ECO:0000313" key="1">
    <source>
        <dbReference type="EMBL" id="OAB44078.1"/>
    </source>
</evidence>
<dbReference type="AlphaFoldDB" id="A0A168M0E3"/>
<evidence type="ECO:0000313" key="2">
    <source>
        <dbReference type="Proteomes" id="UP000077355"/>
    </source>
</evidence>
<organism evidence="1 2">
    <name type="scientific">Paenibacillus antarcticus</name>
    <dbReference type="NCBI Taxonomy" id="253703"/>
    <lineage>
        <taxon>Bacteria</taxon>
        <taxon>Bacillati</taxon>
        <taxon>Bacillota</taxon>
        <taxon>Bacilli</taxon>
        <taxon>Bacillales</taxon>
        <taxon>Paenibacillaceae</taxon>
        <taxon>Paenibacillus</taxon>
    </lineage>
</organism>
<dbReference type="OrthoDB" id="2657208at2"/>
<dbReference type="RefSeq" id="WP_068650911.1">
    <property type="nucleotide sequence ID" value="NZ_CP043611.1"/>
</dbReference>
<protein>
    <submittedName>
        <fullName evidence="1">Uncharacterized protein</fullName>
    </submittedName>
</protein>
<gene>
    <name evidence="1" type="ORF">PBAT_15800</name>
</gene>
<reference evidence="1 2" key="1">
    <citation type="submission" date="2016-03" db="EMBL/GenBank/DDBJ databases">
        <title>Draft genome sequence of Paenibacillus antarcticus CECT 5836.</title>
        <authorList>
            <person name="Shin S.-K."/>
            <person name="Yi H."/>
        </authorList>
    </citation>
    <scope>NUCLEOTIDE SEQUENCE [LARGE SCALE GENOMIC DNA]</scope>
    <source>
        <strain evidence="1 2">CECT 5836</strain>
    </source>
</reference>
<accession>A0A168M0E3</accession>
<proteinExistence type="predicted"/>
<comment type="caution">
    <text evidence="1">The sequence shown here is derived from an EMBL/GenBank/DDBJ whole genome shotgun (WGS) entry which is preliminary data.</text>
</comment>
<dbReference type="EMBL" id="LVJI01000022">
    <property type="protein sequence ID" value="OAB44078.1"/>
    <property type="molecule type" value="Genomic_DNA"/>
</dbReference>
<sequence>MTILRMLTLRNLLICCCASMLILISNKGYNIHQKITTITEADRLYVLKDLIEAESLYEKAQRNHSIHYKEGLISSRLQELAPITEINAKLRDIDQLAEKASDDKDFEQLTTVYRSLQDVRGIYMSGNNPYEPYYRQLSAKYDISGDFISYYQLFETRFIEQMQHNLDNNQFTDESFKWHLLAIPDIFFGDGKQKKSELYDKFTAYDNRKMARMAANGQFQALLDESDAMFRLYKSNNVQADWITDQSEALVRTFLENDADKESYAIFATHAKSYIDYVHTLSFKSSVETFINKQISTWMKTAKRNISKAEFEKALAIYNGIKEFKDTTLEIKDAQLAWNIHDPIRILQNGDSTRVFKLVSSGSKRYGALVYVVATDDQNIIYYGTLDSENNMKVLTNQDLQQGGLIEDISIESSLSTKDLPVILIKGDSSTRQALYTAIEVQSDTMVTLFQLNADGFQVDSSGMLIMMNPDSEEGAGQVAMFQRTGDSYQFVRVQQDFIDIAVEDLLSYPEEKVKFTTTIIQPGYSEAFAVMGNTYVKLTGTFNFYEGDVTLTGTLNGYEDTYVQDELLSIPVFNVENVE</sequence>
<dbReference type="Proteomes" id="UP000077355">
    <property type="component" value="Unassembled WGS sequence"/>
</dbReference>
<name>A0A168M0E3_9BACL</name>
<keyword evidence="2" id="KW-1185">Reference proteome</keyword>